<dbReference type="EMBL" id="LFZN01000467">
    <property type="protein sequence ID" value="KXS93548.1"/>
    <property type="molecule type" value="Genomic_DNA"/>
</dbReference>
<evidence type="ECO:0000256" key="1">
    <source>
        <dbReference type="SAM" id="MobiDB-lite"/>
    </source>
</evidence>
<keyword evidence="3" id="KW-1185">Reference proteome</keyword>
<feature type="compositionally biased region" description="Polar residues" evidence="1">
    <location>
        <begin position="107"/>
        <end position="140"/>
    </location>
</feature>
<reference evidence="2 3" key="1">
    <citation type="submission" date="2015-07" db="EMBL/GenBank/DDBJ databases">
        <title>Comparative genomics of the Sigatoka disease complex on banana suggests a link between parallel evolutionary changes in Pseudocercospora fijiensis and Pseudocercospora eumusae and increased virulence on the banana host.</title>
        <authorList>
            <person name="Chang T.-C."/>
            <person name="Salvucci A."/>
            <person name="Crous P.W."/>
            <person name="Stergiopoulos I."/>
        </authorList>
    </citation>
    <scope>NUCLEOTIDE SEQUENCE [LARGE SCALE GENOMIC DNA]</scope>
    <source>
        <strain evidence="2 3">CBS 114824</strain>
    </source>
</reference>
<proteinExistence type="predicted"/>
<evidence type="ECO:0000313" key="2">
    <source>
        <dbReference type="EMBL" id="KXS93548.1"/>
    </source>
</evidence>
<accession>A0A139GTM6</accession>
<gene>
    <name evidence="2" type="ORF">AC578_4973</name>
</gene>
<protein>
    <submittedName>
        <fullName evidence="2">Uncharacterized protein</fullName>
    </submittedName>
</protein>
<sequence length="211" mass="23458">MTMNVETGHCQEFRRLVIWIAKKSNEYMNNTILEASPYTSNEITFQNSIISDNTMGCECHQRLQSTPGAIHQQPQVSNGNLTTDAAETFPASRTSRSSTPTMKESDSPTNTPYNSVTSTDANSQRVAYAESTPNDESNGLSAYDKDNMERHRGSRASGLSAGSSAATASRSAWGEHRMSQDEKVWAQDKERKHGKLFEKIFDHKLAPDFLK</sequence>
<organism evidence="2 3">
    <name type="scientific">Pseudocercospora eumusae</name>
    <dbReference type="NCBI Taxonomy" id="321146"/>
    <lineage>
        <taxon>Eukaryota</taxon>
        <taxon>Fungi</taxon>
        <taxon>Dikarya</taxon>
        <taxon>Ascomycota</taxon>
        <taxon>Pezizomycotina</taxon>
        <taxon>Dothideomycetes</taxon>
        <taxon>Dothideomycetidae</taxon>
        <taxon>Mycosphaerellales</taxon>
        <taxon>Mycosphaerellaceae</taxon>
        <taxon>Pseudocercospora</taxon>
    </lineage>
</organism>
<comment type="caution">
    <text evidence="2">The sequence shown here is derived from an EMBL/GenBank/DDBJ whole genome shotgun (WGS) entry which is preliminary data.</text>
</comment>
<dbReference type="Proteomes" id="UP000070133">
    <property type="component" value="Unassembled WGS sequence"/>
</dbReference>
<feature type="region of interest" description="Disordered" evidence="1">
    <location>
        <begin position="88"/>
        <end position="189"/>
    </location>
</feature>
<feature type="compositionally biased region" description="Low complexity" evidence="1">
    <location>
        <begin position="155"/>
        <end position="172"/>
    </location>
</feature>
<feature type="compositionally biased region" description="Basic and acidic residues" evidence="1">
    <location>
        <begin position="173"/>
        <end position="189"/>
    </location>
</feature>
<dbReference type="AlphaFoldDB" id="A0A139GTM6"/>
<evidence type="ECO:0000313" key="3">
    <source>
        <dbReference type="Proteomes" id="UP000070133"/>
    </source>
</evidence>
<dbReference type="OrthoDB" id="3649881at2759"/>
<name>A0A139GTM6_9PEZI</name>